<dbReference type="RefSeq" id="WP_146307008.1">
    <property type="nucleotide sequence ID" value="NZ_VOHS01000027.1"/>
</dbReference>
<organism evidence="3 4">
    <name type="scientific">Chitinophaga pinensis</name>
    <dbReference type="NCBI Taxonomy" id="79329"/>
    <lineage>
        <taxon>Bacteria</taxon>
        <taxon>Pseudomonadati</taxon>
        <taxon>Bacteroidota</taxon>
        <taxon>Chitinophagia</taxon>
        <taxon>Chitinophagales</taxon>
        <taxon>Chitinophagaceae</taxon>
        <taxon>Chitinophaga</taxon>
    </lineage>
</organism>
<dbReference type="EMBL" id="VOHS01000027">
    <property type="protein sequence ID" value="TWV97991.1"/>
    <property type="molecule type" value="Genomic_DNA"/>
</dbReference>
<evidence type="ECO:0000313" key="4">
    <source>
        <dbReference type="Proteomes" id="UP000318815"/>
    </source>
</evidence>
<dbReference type="Proteomes" id="UP000318815">
    <property type="component" value="Unassembled WGS sequence"/>
</dbReference>
<feature type="region of interest" description="Disordered" evidence="1">
    <location>
        <begin position="33"/>
        <end position="60"/>
    </location>
</feature>
<keyword evidence="4" id="KW-1185">Reference proteome</keyword>
<feature type="signal peptide" evidence="2">
    <location>
        <begin position="1"/>
        <end position="23"/>
    </location>
</feature>
<dbReference type="PRINTS" id="PR01228">
    <property type="entry name" value="EGGSHELL"/>
</dbReference>
<keyword evidence="2" id="KW-0732">Signal</keyword>
<feature type="compositionally biased region" description="Low complexity" evidence="1">
    <location>
        <begin position="240"/>
        <end position="260"/>
    </location>
</feature>
<protein>
    <recommendedName>
        <fullName evidence="5">Prolyl-tRNA synthetase</fullName>
    </recommendedName>
</protein>
<reference evidence="3 4" key="1">
    <citation type="submission" date="2019-08" db="EMBL/GenBank/DDBJ databases">
        <title>Whole genome sequencing of chitin degrading bacteria Chitinophaga pinensis YS16.</title>
        <authorList>
            <person name="Singh R.P."/>
            <person name="Manchanda G."/>
            <person name="Maurya I.K."/>
            <person name="Joshi N.K."/>
            <person name="Srivastava A.K."/>
        </authorList>
    </citation>
    <scope>NUCLEOTIDE SEQUENCE [LARGE SCALE GENOMIC DNA]</scope>
    <source>
        <strain evidence="3 4">YS-16</strain>
    </source>
</reference>
<dbReference type="OrthoDB" id="681112at2"/>
<proteinExistence type="predicted"/>
<gene>
    <name evidence="3" type="ORF">FEF09_21450</name>
</gene>
<evidence type="ECO:0000256" key="2">
    <source>
        <dbReference type="SAM" id="SignalP"/>
    </source>
</evidence>
<feature type="chain" id="PRO_5022867513" description="Prolyl-tRNA synthetase" evidence="2">
    <location>
        <begin position="24"/>
        <end position="341"/>
    </location>
</feature>
<feature type="region of interest" description="Disordered" evidence="1">
    <location>
        <begin position="201"/>
        <end position="341"/>
    </location>
</feature>
<feature type="compositionally biased region" description="Low complexity" evidence="1">
    <location>
        <begin position="291"/>
        <end position="318"/>
    </location>
</feature>
<comment type="caution">
    <text evidence="3">The sequence shown here is derived from an EMBL/GenBank/DDBJ whole genome shotgun (WGS) entry which is preliminary data.</text>
</comment>
<feature type="compositionally biased region" description="Low complexity" evidence="1">
    <location>
        <begin position="208"/>
        <end position="220"/>
    </location>
</feature>
<accession>A0A5C6LS34</accession>
<dbReference type="AlphaFoldDB" id="A0A5C6LS34"/>
<evidence type="ECO:0000313" key="3">
    <source>
        <dbReference type="EMBL" id="TWV97991.1"/>
    </source>
</evidence>
<sequence length="341" mass="36310">MKSIPYLALLATLILGGCSSAYKTTQTPDDVYYSPRVKPDYGGNNNRNDDNVAYADTNGDGTYVTYDDEDQGDYSRRIDMFNRNYKGSYYDYYSPNVYSSGFYGSPYYGSGWGMSGFYGSPGWGGGWGYPYYGSYWGPSLSIGIGYGWGGGWGYNPWNSWGYYSPWYGGYYGGGYYGYPGYWGGHGGGYYGYSSPGRRTRGSFGSSYPTRVVGGTTPNPGGRTGRTDYTPSRRTVGTNPGGRVVTGGSNSNSGGRNSGDGYYTPRRSFTPSAGERPVGNDGGGRSSGSYNPPTRSYQPSQQPQRSYTPAPSYSPPTRSVGGGGGGSVGGGGGGSRGGRGRN</sequence>
<evidence type="ECO:0008006" key="5">
    <source>
        <dbReference type="Google" id="ProtNLM"/>
    </source>
</evidence>
<feature type="compositionally biased region" description="Low complexity" evidence="1">
    <location>
        <begin position="40"/>
        <end position="56"/>
    </location>
</feature>
<feature type="compositionally biased region" description="Gly residues" evidence="1">
    <location>
        <begin position="319"/>
        <end position="341"/>
    </location>
</feature>
<name>A0A5C6LS34_9BACT</name>
<feature type="compositionally biased region" description="Polar residues" evidence="1">
    <location>
        <begin position="228"/>
        <end position="237"/>
    </location>
</feature>
<evidence type="ECO:0000256" key="1">
    <source>
        <dbReference type="SAM" id="MobiDB-lite"/>
    </source>
</evidence>
<dbReference type="PROSITE" id="PS51257">
    <property type="entry name" value="PROKAR_LIPOPROTEIN"/>
    <property type="match status" value="1"/>
</dbReference>